<dbReference type="PANTHER" id="PTHR15526">
    <property type="entry name" value="MUSKELIN"/>
    <property type="match status" value="1"/>
</dbReference>
<evidence type="ECO:0000259" key="4">
    <source>
        <dbReference type="Pfam" id="PF06588"/>
    </source>
</evidence>
<keyword evidence="1" id="KW-0880">Kelch repeat</keyword>
<dbReference type="InterPro" id="IPR015915">
    <property type="entry name" value="Kelch-typ_b-propeller"/>
</dbReference>
<feature type="region of interest" description="Disordered" evidence="3">
    <location>
        <begin position="693"/>
        <end position="770"/>
    </location>
</feature>
<dbReference type="EMBL" id="JARKIE010000046">
    <property type="protein sequence ID" value="KAJ7693340.1"/>
    <property type="molecule type" value="Genomic_DNA"/>
</dbReference>
<dbReference type="SUPFAM" id="SSF50965">
    <property type="entry name" value="Galactose oxidase, central domain"/>
    <property type="match status" value="2"/>
</dbReference>
<feature type="region of interest" description="Disordered" evidence="3">
    <location>
        <begin position="547"/>
        <end position="571"/>
    </location>
</feature>
<feature type="domain" description="Attractin/MKLN-like beta-propeller" evidence="5">
    <location>
        <begin position="356"/>
        <end position="553"/>
    </location>
</feature>
<dbReference type="Proteomes" id="UP001221757">
    <property type="component" value="Unassembled WGS sequence"/>
</dbReference>
<name>A0AAD7DJR5_MYCRO</name>
<dbReference type="AlphaFoldDB" id="A0AAD7DJR5"/>
<organism evidence="6 7">
    <name type="scientific">Mycena rosella</name>
    <name type="common">Pink bonnet</name>
    <name type="synonym">Agaricus rosellus</name>
    <dbReference type="NCBI Taxonomy" id="1033263"/>
    <lineage>
        <taxon>Eukaryota</taxon>
        <taxon>Fungi</taxon>
        <taxon>Dikarya</taxon>
        <taxon>Basidiomycota</taxon>
        <taxon>Agaricomycotina</taxon>
        <taxon>Agaricomycetes</taxon>
        <taxon>Agaricomycetidae</taxon>
        <taxon>Agaricales</taxon>
        <taxon>Marasmiineae</taxon>
        <taxon>Mycenaceae</taxon>
        <taxon>Mycena</taxon>
    </lineage>
</organism>
<comment type="caution">
    <text evidence="6">The sequence shown here is derived from an EMBL/GenBank/DDBJ whole genome shotgun (WGS) entry which is preliminary data.</text>
</comment>
<dbReference type="Pfam" id="PF24981">
    <property type="entry name" value="Beta-prop_ATRN-LZTR1"/>
    <property type="match status" value="1"/>
</dbReference>
<dbReference type="InterPro" id="IPR052456">
    <property type="entry name" value="CTLH_complex_component"/>
</dbReference>
<keyword evidence="2" id="KW-0677">Repeat</keyword>
<accession>A0AAD7DJR5</accession>
<evidence type="ECO:0000256" key="1">
    <source>
        <dbReference type="ARBA" id="ARBA00022441"/>
    </source>
</evidence>
<dbReference type="InterPro" id="IPR010565">
    <property type="entry name" value="Muskelin_N"/>
</dbReference>
<evidence type="ECO:0000259" key="5">
    <source>
        <dbReference type="Pfam" id="PF24981"/>
    </source>
</evidence>
<feature type="domain" description="Muskelin N-terminal" evidence="4">
    <location>
        <begin position="25"/>
        <end position="192"/>
    </location>
</feature>
<dbReference type="GO" id="GO:0005737">
    <property type="term" value="C:cytoplasm"/>
    <property type="evidence" value="ECO:0007669"/>
    <property type="project" value="TreeGrafter"/>
</dbReference>
<evidence type="ECO:0000313" key="7">
    <source>
        <dbReference type="Proteomes" id="UP001221757"/>
    </source>
</evidence>
<evidence type="ECO:0000256" key="2">
    <source>
        <dbReference type="ARBA" id="ARBA00022737"/>
    </source>
</evidence>
<protein>
    <submittedName>
        <fullName evidence="6">Muskelin N-terminus-domain-containing protein</fullName>
    </submittedName>
</protein>
<dbReference type="Pfam" id="PF06588">
    <property type="entry name" value="Muskelin_N"/>
    <property type="match status" value="1"/>
</dbReference>
<reference evidence="6" key="1">
    <citation type="submission" date="2023-03" db="EMBL/GenBank/DDBJ databases">
        <title>Massive genome expansion in bonnet fungi (Mycena s.s.) driven by repeated elements and novel gene families across ecological guilds.</title>
        <authorList>
            <consortium name="Lawrence Berkeley National Laboratory"/>
            <person name="Harder C.B."/>
            <person name="Miyauchi S."/>
            <person name="Viragh M."/>
            <person name="Kuo A."/>
            <person name="Thoen E."/>
            <person name="Andreopoulos B."/>
            <person name="Lu D."/>
            <person name="Skrede I."/>
            <person name="Drula E."/>
            <person name="Henrissat B."/>
            <person name="Morin E."/>
            <person name="Kohler A."/>
            <person name="Barry K."/>
            <person name="LaButti K."/>
            <person name="Morin E."/>
            <person name="Salamov A."/>
            <person name="Lipzen A."/>
            <person name="Mereny Z."/>
            <person name="Hegedus B."/>
            <person name="Baldrian P."/>
            <person name="Stursova M."/>
            <person name="Weitz H."/>
            <person name="Taylor A."/>
            <person name="Grigoriev I.V."/>
            <person name="Nagy L.G."/>
            <person name="Martin F."/>
            <person name="Kauserud H."/>
        </authorList>
    </citation>
    <scope>NUCLEOTIDE SEQUENCE</scope>
    <source>
        <strain evidence="6">CBHHK067</strain>
    </source>
</reference>
<proteinExistence type="predicted"/>
<evidence type="ECO:0000256" key="3">
    <source>
        <dbReference type="SAM" id="MobiDB-lite"/>
    </source>
</evidence>
<dbReference type="PANTHER" id="PTHR15526:SF5">
    <property type="entry name" value="MUSKELIN"/>
    <property type="match status" value="1"/>
</dbReference>
<dbReference type="Gene3D" id="2.120.10.80">
    <property type="entry name" value="Kelch-type beta propeller"/>
    <property type="match status" value="2"/>
</dbReference>
<dbReference type="Pfam" id="PF24681">
    <property type="entry name" value="Kelch_KLHDC2_KLHL20_DRC7"/>
    <property type="match status" value="1"/>
</dbReference>
<sequence length="813" mass="91084">MATAPVPLTYTIAASTPHSDTVFPSGPYRAENILVDNPAEQASRWSGGPVPETGTPQWLLLRLDTLAVVHSITFGKFSSGHPCNMKDFKIFAGSSEDALTEVLHSSLKNDTHAESFELRHVNDQGILTPFRYIKIMPLRDKDEVFVEQVRVKYDQYRETTALRYVLKHLRQRRLLTPYKTVLDRSGLQVEDPLVTALHENLVLKGDWAKAEENILRMSQTDLFDEYRNSKECHALWRRLLGKDANGDVPSPRGGHAMCVDHVGGTIYLFGGWNGKKSLDDFWAYDIRQEKWRVLSYHTSEDRNAPGARSCHRMVFDTKTGGIYVLGRLSDEDALKLNVTTPQPGDAPVTKPGCEFYRYQTKGSMAGKWELLSGDPPAAHAPPLIYDHQMVIDCEAQILYVYGGRVIDGDWGNVKYAGLYSYNIRLAKWQHLQISPKLDAPFSDGIIPARYGHSMVLDDKTRMLYIFGGKVKDRPHYDMYAYDITTRTTRQLFSDLQRDCGLEASFTHRAIISPQLQEIYVFSGMADDRSLAPVGSSTRIFRYNPPPGKWDQILPAPGNGTDDGGAPPDEPPPRFAHQVVYDPTTRTVFMHGGNGGLVKEKEEEDSAMMDESEETDTRLDDFWQMSLLRSPPEDVVRRATLQIRKQQFREMCEDVSSPKALHFLQTGVYSVVDHDDPEETESYHGLLSYLLAPSSPSMSSHPHLKTQSSNSEHEDSPPRKRSRPNTPEDSEMSSPPAPEAPVPAAKIPPFDVQLVRETEDPAESKGGAVPVSAARFQQRNALFESLMEFVSEDAKQPTGSLLSALDGLLTLPSS</sequence>
<dbReference type="InterPro" id="IPR056737">
    <property type="entry name" value="Beta-prop_ATRN-MKLN-like"/>
</dbReference>
<evidence type="ECO:0000313" key="6">
    <source>
        <dbReference type="EMBL" id="KAJ7693340.1"/>
    </source>
</evidence>
<keyword evidence="7" id="KW-1185">Reference proteome</keyword>
<feature type="compositionally biased region" description="Basic and acidic residues" evidence="3">
    <location>
        <begin position="753"/>
        <end position="762"/>
    </location>
</feature>
<gene>
    <name evidence="6" type="ORF">B0H17DRAFT_1199860</name>
</gene>
<dbReference type="InterPro" id="IPR011043">
    <property type="entry name" value="Gal_Oxase/kelch_b-propeller"/>
</dbReference>
<dbReference type="Gene3D" id="2.60.120.260">
    <property type="entry name" value="Galactose-binding domain-like"/>
    <property type="match status" value="1"/>
</dbReference>